<evidence type="ECO:0000256" key="6">
    <source>
        <dbReference type="ARBA" id="ARBA00023211"/>
    </source>
</evidence>
<dbReference type="InterPro" id="IPR049734">
    <property type="entry name" value="NudC-like_C"/>
</dbReference>
<dbReference type="InterPro" id="IPR050241">
    <property type="entry name" value="NAD-cap_RNA_hydrolase_NudC"/>
</dbReference>
<feature type="binding site" evidence="8">
    <location>
        <position position="159"/>
    </location>
    <ligand>
        <name>Zn(2+)</name>
        <dbReference type="ChEBI" id="CHEBI:29105"/>
    </ligand>
</feature>
<reference evidence="10 11" key="1">
    <citation type="journal article" date="2020" name="Microb. Ecol.">
        <title>Ecogenomics of the Marine Benthic Filamentous Cyanobacterium Adonisia.</title>
        <authorList>
            <person name="Walter J.M."/>
            <person name="Coutinho F.H."/>
            <person name="Leomil L."/>
            <person name="Hargreaves P.I."/>
            <person name="Campeao M.E."/>
            <person name="Vieira V.V."/>
            <person name="Silva B.S."/>
            <person name="Fistarol G.O."/>
            <person name="Salomon P.S."/>
            <person name="Sawabe T."/>
            <person name="Mino S."/>
            <person name="Hosokawa M."/>
            <person name="Miyashita H."/>
            <person name="Maruyama F."/>
            <person name="van Verk M.C."/>
            <person name="Dutilh B.E."/>
            <person name="Thompson C.C."/>
            <person name="Thompson F.L."/>
        </authorList>
    </citation>
    <scope>NUCLEOTIDE SEQUENCE [LARGE SCALE GENOMIC DNA]</scope>
    <source>
        <strain evidence="10 11">CCMR0082</strain>
    </source>
</reference>
<dbReference type="GO" id="GO:0000287">
    <property type="term" value="F:magnesium ion binding"/>
    <property type="evidence" value="ECO:0007669"/>
    <property type="project" value="UniProtKB-UniRule"/>
</dbReference>
<feature type="binding site" evidence="8">
    <location>
        <position position="141"/>
    </location>
    <ligand>
        <name>Zn(2+)</name>
        <dbReference type="ChEBI" id="CHEBI:29105"/>
    </ligand>
</feature>
<dbReference type="InterPro" id="IPR015797">
    <property type="entry name" value="NUDIX_hydrolase-like_dom_sf"/>
</dbReference>
<dbReference type="Gene3D" id="3.90.79.10">
    <property type="entry name" value="Nucleoside Triphosphate Pyrophosphohydrolase"/>
    <property type="match status" value="1"/>
</dbReference>
<keyword evidence="2 8" id="KW-0479">Metal-binding</keyword>
<keyword evidence="6 8" id="KW-0464">Manganese</keyword>
<evidence type="ECO:0000256" key="4">
    <source>
        <dbReference type="ARBA" id="ARBA00022842"/>
    </source>
</evidence>
<feature type="binding site" evidence="8">
    <location>
        <position position="108"/>
    </location>
    <ligand>
        <name>substrate</name>
    </ligand>
</feature>
<feature type="binding site" evidence="8">
    <location>
        <position position="151"/>
    </location>
    <ligand>
        <name>substrate</name>
    </ligand>
</feature>
<feature type="domain" description="Nudix hydrolase" evidence="9">
    <location>
        <begin position="165"/>
        <end position="290"/>
    </location>
</feature>
<dbReference type="Gene3D" id="3.90.79.20">
    <property type="match status" value="1"/>
</dbReference>
<feature type="binding site" evidence="8">
    <location>
        <begin position="232"/>
        <end position="239"/>
    </location>
    <ligand>
        <name>substrate</name>
    </ligand>
</feature>
<dbReference type="Pfam" id="PF00293">
    <property type="entry name" value="NUDIX"/>
    <property type="match status" value="1"/>
</dbReference>
<feature type="binding site" evidence="8">
    <location>
        <position position="198"/>
    </location>
    <ligand>
        <name>a divalent metal cation</name>
        <dbReference type="ChEBI" id="CHEBI:60240"/>
        <label>1</label>
    </ligand>
</feature>
<dbReference type="RefSeq" id="WP_163663841.1">
    <property type="nucleotide sequence ID" value="NZ_QZCE01000002.1"/>
</dbReference>
<feature type="binding site" evidence="8">
    <location>
        <position position="218"/>
    </location>
    <ligand>
        <name>a divalent metal cation</name>
        <dbReference type="ChEBI" id="CHEBI:60240"/>
        <label>1</label>
    </ligand>
</feature>
<dbReference type="AlphaFoldDB" id="A0A6M0S7Z2"/>
<dbReference type="Pfam" id="PF09296">
    <property type="entry name" value="NUDIX-like"/>
    <property type="match status" value="1"/>
</dbReference>
<gene>
    <name evidence="8" type="primary">nudC</name>
    <name evidence="10" type="ORF">D0962_14240</name>
</gene>
<evidence type="ECO:0000259" key="9">
    <source>
        <dbReference type="PROSITE" id="PS51462"/>
    </source>
</evidence>
<dbReference type="InterPro" id="IPR022925">
    <property type="entry name" value="RNA_Hydrolase_NudC"/>
</dbReference>
<feature type="binding site" evidence="8">
    <location>
        <position position="281"/>
    </location>
    <ligand>
        <name>substrate</name>
    </ligand>
</feature>
<dbReference type="GO" id="GO:0008270">
    <property type="term" value="F:zinc ion binding"/>
    <property type="evidence" value="ECO:0007669"/>
    <property type="project" value="UniProtKB-UniRule"/>
</dbReference>
<feature type="short sequence motif" description="Nudix box" evidence="8">
    <location>
        <begin position="199"/>
        <end position="220"/>
    </location>
</feature>
<keyword evidence="3 8" id="KW-0378">Hydrolase</keyword>
<comment type="caution">
    <text evidence="8">Lacks conserved residue(s) required for the propagation of feature annotation.</text>
</comment>
<dbReference type="GO" id="GO:0000210">
    <property type="term" value="F:NAD+ diphosphatase activity"/>
    <property type="evidence" value="ECO:0007669"/>
    <property type="project" value="UniProtKB-UniRule"/>
</dbReference>
<dbReference type="NCBIfam" id="NF001299">
    <property type="entry name" value="PRK00241.1"/>
    <property type="match status" value="1"/>
</dbReference>
<dbReference type="Proteomes" id="UP000473574">
    <property type="component" value="Unassembled WGS sequence"/>
</dbReference>
<dbReference type="InterPro" id="IPR015375">
    <property type="entry name" value="NADH_PPase-like_N"/>
</dbReference>
<evidence type="ECO:0000256" key="3">
    <source>
        <dbReference type="ARBA" id="ARBA00022801"/>
    </source>
</evidence>
<dbReference type="HAMAP" id="MF_00297">
    <property type="entry name" value="Nudix_NudC"/>
    <property type="match status" value="1"/>
</dbReference>
<dbReference type="EC" id="3.6.1.22" evidence="8"/>
<comment type="catalytic activity">
    <reaction evidence="8">
        <text>NADH + H2O = reduced beta-nicotinamide D-ribonucleotide + AMP + 2 H(+)</text>
        <dbReference type="Rhea" id="RHEA:48868"/>
        <dbReference type="ChEBI" id="CHEBI:15377"/>
        <dbReference type="ChEBI" id="CHEBI:15378"/>
        <dbReference type="ChEBI" id="CHEBI:57945"/>
        <dbReference type="ChEBI" id="CHEBI:90832"/>
        <dbReference type="ChEBI" id="CHEBI:456215"/>
        <dbReference type="EC" id="3.6.1.22"/>
    </reaction>
</comment>
<dbReference type="GO" id="GO:0030145">
    <property type="term" value="F:manganese ion binding"/>
    <property type="evidence" value="ECO:0007669"/>
    <property type="project" value="UniProtKB-UniRule"/>
</dbReference>
<comment type="subunit">
    <text evidence="8">Homodimer.</text>
</comment>
<dbReference type="PROSITE" id="PS51462">
    <property type="entry name" value="NUDIX"/>
    <property type="match status" value="1"/>
</dbReference>
<dbReference type="InterPro" id="IPR000086">
    <property type="entry name" value="NUDIX_hydrolase_dom"/>
</dbReference>
<dbReference type="EMBL" id="QZCE01000002">
    <property type="protein sequence ID" value="NEZ63932.1"/>
    <property type="molecule type" value="Genomic_DNA"/>
</dbReference>
<evidence type="ECO:0000256" key="1">
    <source>
        <dbReference type="ARBA" id="ARBA00009595"/>
    </source>
</evidence>
<dbReference type="PRINTS" id="PR00502">
    <property type="entry name" value="NUDIXFAMILY"/>
</dbReference>
<protein>
    <recommendedName>
        <fullName evidence="8">NAD-capped RNA hydrolase NudC</fullName>
        <shortName evidence="8">DeNADding enzyme NudC</shortName>
        <ecNumber evidence="8">3.6.1.-</ecNumber>
    </recommendedName>
    <alternativeName>
        <fullName evidence="8">NADH pyrophosphatase</fullName>
        <ecNumber evidence="8">3.6.1.22</ecNumber>
    </alternativeName>
</protein>
<evidence type="ECO:0000313" key="11">
    <source>
        <dbReference type="Proteomes" id="UP000473574"/>
    </source>
</evidence>
<dbReference type="EC" id="3.6.1.-" evidence="8"/>
<dbReference type="GO" id="GO:0006742">
    <property type="term" value="P:NADP+ catabolic process"/>
    <property type="evidence" value="ECO:0007669"/>
    <property type="project" value="TreeGrafter"/>
</dbReference>
<dbReference type="GO" id="GO:0005829">
    <property type="term" value="C:cytosol"/>
    <property type="evidence" value="ECO:0007669"/>
    <property type="project" value="TreeGrafter"/>
</dbReference>
<dbReference type="PANTHER" id="PTHR42904:SF6">
    <property type="entry name" value="NAD-CAPPED RNA HYDROLASE NUDT12"/>
    <property type="match status" value="1"/>
</dbReference>
<feature type="binding site" evidence="8">
    <location>
        <position position="259"/>
    </location>
    <ligand>
        <name>a divalent metal cation</name>
        <dbReference type="ChEBI" id="CHEBI:60240"/>
        <label>3</label>
    </ligand>
</feature>
<dbReference type="Pfam" id="PF09297">
    <property type="entry name" value="Zn_ribbon_NUD"/>
    <property type="match status" value="1"/>
</dbReference>
<dbReference type="SUPFAM" id="SSF55811">
    <property type="entry name" value="Nudix"/>
    <property type="match status" value="2"/>
</dbReference>
<comment type="function">
    <text evidence="8">mRNA decapping enzyme that specifically removes the nicotinamide adenine dinucleotide (NAD) cap from a subset of mRNAs by hydrolyzing the diphosphate linkage to produce nicotinamide mononucleotide (NMN) and 5' monophosphate mRNA. The NAD-cap is present at the 5'-end of some mRNAs and stabilizes RNA against 5'-processing. Has preference for mRNAs with a 5'-end purine. Catalyzes the hydrolysis of a broad range of dinucleotide pyrophosphates.</text>
</comment>
<dbReference type="PANTHER" id="PTHR42904">
    <property type="entry name" value="NUDIX HYDROLASE, NUDC SUBFAMILY"/>
    <property type="match status" value="1"/>
</dbReference>
<feature type="binding site" evidence="8">
    <location>
        <position position="214"/>
    </location>
    <ligand>
        <name>a divalent metal cation</name>
        <dbReference type="ChEBI" id="CHEBI:60240"/>
        <label>2</label>
    </ligand>
</feature>
<feature type="binding site" evidence="8">
    <location>
        <position position="214"/>
    </location>
    <ligand>
        <name>a divalent metal cation</name>
        <dbReference type="ChEBI" id="CHEBI:60240"/>
        <label>3</label>
    </ligand>
</feature>
<dbReference type="CDD" id="cd03429">
    <property type="entry name" value="NUDIX_NADH_pyrophosphatase_Nudt13"/>
    <property type="match status" value="1"/>
</dbReference>
<organism evidence="10 11">
    <name type="scientific">Adonisia turfae CCMR0082</name>
    <dbReference type="NCBI Taxonomy" id="2304604"/>
    <lineage>
        <taxon>Bacteria</taxon>
        <taxon>Bacillati</taxon>
        <taxon>Cyanobacteriota</taxon>
        <taxon>Adonisia</taxon>
        <taxon>Adonisia turfae</taxon>
    </lineage>
</organism>
<dbReference type="InterPro" id="IPR015376">
    <property type="entry name" value="Znr_NADH_PPase"/>
</dbReference>
<evidence type="ECO:0000313" key="10">
    <source>
        <dbReference type="EMBL" id="NEZ63932.1"/>
    </source>
</evidence>
<feature type="binding site" evidence="8">
    <location>
        <position position="218"/>
    </location>
    <ligand>
        <name>a divalent metal cation</name>
        <dbReference type="ChEBI" id="CHEBI:60240"/>
        <label>3</label>
    </ligand>
</feature>
<dbReference type="InterPro" id="IPR020084">
    <property type="entry name" value="NUDIX_hydrolase_CS"/>
</dbReference>
<dbReference type="GO" id="GO:0019677">
    <property type="term" value="P:NAD+ catabolic process"/>
    <property type="evidence" value="ECO:0007669"/>
    <property type="project" value="TreeGrafter"/>
</dbReference>
<evidence type="ECO:0000256" key="8">
    <source>
        <dbReference type="HAMAP-Rule" id="MF_00297"/>
    </source>
</evidence>
<keyword evidence="5 8" id="KW-0520">NAD</keyword>
<evidence type="ECO:0000256" key="2">
    <source>
        <dbReference type="ARBA" id="ARBA00022723"/>
    </source>
</evidence>
<comment type="cofactor">
    <cofactor evidence="8">
        <name>Mg(2+)</name>
        <dbReference type="ChEBI" id="CHEBI:18420"/>
    </cofactor>
    <cofactor evidence="8">
        <name>Mn(2+)</name>
        <dbReference type="ChEBI" id="CHEBI:29035"/>
    </cofactor>
    <text evidence="8">Divalent metal cations. Mg(2+) or Mn(2+).</text>
</comment>
<keyword evidence="8" id="KW-0862">Zinc</keyword>
<sequence length="293" mass="32140">MNELAAPDMKEPSPFAMPSGFIAGVDPTAAPAGLGWWFGFCGSRMLVTLKVEGTQETIGIPQVETLEDLGVRVVRSQYLGTLVNSPCYGAELPSDLELPAGLDLRPLRNLYALLGDPFFALAGRATQLVEWDRTHQYCGCCATPMEQSKHERVKCCPQCGFRQYPRLSPAVIMLVSRGSEVLLARAPRFREGMYSVLAGFVEPGESLEETVAREVREEVGVEIKDIRYFGSQPWPFPNSLMIGFTACYASGDIVVDPNEIETAGWFTKDSLPPVPGKLSIARQLIDWFIAAGD</sequence>
<comment type="cofactor">
    <cofactor evidence="8">
        <name>Zn(2+)</name>
        <dbReference type="ChEBI" id="CHEBI:29105"/>
    </cofactor>
    <text evidence="8">Binds 1 zinc ion per subunit.</text>
</comment>
<accession>A0A6M0S7Z2</accession>
<dbReference type="InterPro" id="IPR020476">
    <property type="entry name" value="Nudix_hydrolase"/>
</dbReference>
<feature type="binding site" evidence="8">
    <location>
        <position position="164"/>
    </location>
    <ligand>
        <name>substrate</name>
    </ligand>
</feature>
<dbReference type="PROSITE" id="PS00893">
    <property type="entry name" value="NUDIX_BOX"/>
    <property type="match status" value="1"/>
</dbReference>
<name>A0A6M0S7Z2_9CYAN</name>
<keyword evidence="4 8" id="KW-0460">Magnesium</keyword>
<evidence type="ECO:0000256" key="5">
    <source>
        <dbReference type="ARBA" id="ARBA00023027"/>
    </source>
</evidence>
<proteinExistence type="inferred from homology"/>
<comment type="similarity">
    <text evidence="1 8">Belongs to the Nudix hydrolase family. NudC subfamily.</text>
</comment>
<dbReference type="GO" id="GO:0035529">
    <property type="term" value="F:NADH pyrophosphatase activity"/>
    <property type="evidence" value="ECO:0007669"/>
    <property type="project" value="TreeGrafter"/>
</dbReference>
<comment type="catalytic activity">
    <reaction evidence="7">
        <text>a 5'-end NAD(+)-phospho-ribonucleoside in mRNA + H2O = a 5'-end phospho-adenosine-phospho-ribonucleoside in mRNA + beta-nicotinamide D-ribonucleotide + 2 H(+)</text>
        <dbReference type="Rhea" id="RHEA:60876"/>
        <dbReference type="Rhea" id="RHEA-COMP:15698"/>
        <dbReference type="Rhea" id="RHEA-COMP:15719"/>
        <dbReference type="ChEBI" id="CHEBI:14649"/>
        <dbReference type="ChEBI" id="CHEBI:15377"/>
        <dbReference type="ChEBI" id="CHEBI:15378"/>
        <dbReference type="ChEBI" id="CHEBI:144029"/>
        <dbReference type="ChEBI" id="CHEBI:144051"/>
    </reaction>
    <physiologicalReaction direction="left-to-right" evidence="7">
        <dbReference type="Rhea" id="RHEA:60877"/>
    </physiologicalReaction>
</comment>
<comment type="caution">
    <text evidence="10">The sequence shown here is derived from an EMBL/GenBank/DDBJ whole genome shotgun (WGS) entry which is preliminary data.</text>
</comment>
<feature type="binding site" evidence="8">
    <location>
        <position position="138"/>
    </location>
    <ligand>
        <name>Zn(2+)</name>
        <dbReference type="ChEBI" id="CHEBI:29105"/>
    </ligand>
</feature>
<feature type="binding site" evidence="8">
    <location>
        <position position="259"/>
    </location>
    <ligand>
        <name>a divalent metal cation</name>
        <dbReference type="ChEBI" id="CHEBI:60240"/>
        <label>1</label>
    </ligand>
</feature>
<feature type="binding site" evidence="8">
    <location>
        <position position="156"/>
    </location>
    <ligand>
        <name>Zn(2+)</name>
        <dbReference type="ChEBI" id="CHEBI:29105"/>
    </ligand>
</feature>
<evidence type="ECO:0000256" key="7">
    <source>
        <dbReference type="ARBA" id="ARBA00023679"/>
    </source>
</evidence>
<comment type="catalytic activity">
    <reaction evidence="8">
        <text>NAD(+) + H2O = beta-nicotinamide D-ribonucleotide + AMP + 2 H(+)</text>
        <dbReference type="Rhea" id="RHEA:11800"/>
        <dbReference type="ChEBI" id="CHEBI:14649"/>
        <dbReference type="ChEBI" id="CHEBI:15377"/>
        <dbReference type="ChEBI" id="CHEBI:15378"/>
        <dbReference type="ChEBI" id="CHEBI:57540"/>
        <dbReference type="ChEBI" id="CHEBI:456215"/>
        <dbReference type="EC" id="3.6.1.22"/>
    </reaction>
</comment>